<keyword evidence="8" id="KW-1185">Reference proteome</keyword>
<dbReference type="EMBL" id="JACRTI010000012">
    <property type="protein sequence ID" value="MBC8601530.1"/>
    <property type="molecule type" value="Genomic_DNA"/>
</dbReference>
<dbReference type="InterPro" id="IPR051782">
    <property type="entry name" value="ABC_Transporter_VariousFunc"/>
</dbReference>
<evidence type="ECO:0000256" key="3">
    <source>
        <dbReference type="ARBA" id="ARBA00022840"/>
    </source>
</evidence>
<keyword evidence="2" id="KW-0547">Nucleotide-binding</keyword>
<dbReference type="EMBL" id="QREV01000012">
    <property type="protein sequence ID" value="RDU49849.1"/>
    <property type="molecule type" value="Genomic_DNA"/>
</dbReference>
<accession>A0A3D8HFV0</accession>
<dbReference type="PANTHER" id="PTHR42939">
    <property type="entry name" value="ABC TRANSPORTER ATP-BINDING PROTEIN ALBC-RELATED"/>
    <property type="match status" value="1"/>
</dbReference>
<keyword evidence="1" id="KW-0813">Transport</keyword>
<dbReference type="GO" id="GO:0005524">
    <property type="term" value="F:ATP binding"/>
    <property type="evidence" value="ECO:0007669"/>
    <property type="project" value="UniProtKB-KW"/>
</dbReference>
<evidence type="ECO:0000256" key="1">
    <source>
        <dbReference type="ARBA" id="ARBA00022448"/>
    </source>
</evidence>
<proteinExistence type="predicted"/>
<feature type="domain" description="ABC transporter" evidence="4">
    <location>
        <begin position="2"/>
        <end position="227"/>
    </location>
</feature>
<dbReference type="InterPro" id="IPR003439">
    <property type="entry name" value="ABC_transporter-like_ATP-bd"/>
</dbReference>
<organism evidence="6 7">
    <name type="scientific">Parabacteroides acidifaciens</name>
    <dbReference type="NCBI Taxonomy" id="2290935"/>
    <lineage>
        <taxon>Bacteria</taxon>
        <taxon>Pseudomonadati</taxon>
        <taxon>Bacteroidota</taxon>
        <taxon>Bacteroidia</taxon>
        <taxon>Bacteroidales</taxon>
        <taxon>Tannerellaceae</taxon>
        <taxon>Parabacteroides</taxon>
    </lineage>
</organism>
<evidence type="ECO:0000256" key="2">
    <source>
        <dbReference type="ARBA" id="ARBA00022741"/>
    </source>
</evidence>
<dbReference type="AlphaFoldDB" id="A0A3D8HFV0"/>
<dbReference type="SUPFAM" id="SSF52540">
    <property type="entry name" value="P-loop containing nucleoside triphosphate hydrolases"/>
    <property type="match status" value="1"/>
</dbReference>
<evidence type="ECO:0000313" key="6">
    <source>
        <dbReference type="EMBL" id="RDU49849.1"/>
    </source>
</evidence>
<dbReference type="Gene3D" id="3.40.50.300">
    <property type="entry name" value="P-loop containing nucleotide triphosphate hydrolases"/>
    <property type="match status" value="1"/>
</dbReference>
<evidence type="ECO:0000313" key="8">
    <source>
        <dbReference type="Proteomes" id="UP000629596"/>
    </source>
</evidence>
<evidence type="ECO:0000313" key="7">
    <source>
        <dbReference type="Proteomes" id="UP000256321"/>
    </source>
</evidence>
<comment type="caution">
    <text evidence="6">The sequence shown here is derived from an EMBL/GenBank/DDBJ whole genome shotgun (WGS) entry which is preliminary data.</text>
</comment>
<dbReference type="CDD" id="cd03230">
    <property type="entry name" value="ABC_DR_subfamily_A"/>
    <property type="match status" value="1"/>
</dbReference>
<reference evidence="5 8" key="2">
    <citation type="submission" date="2020-08" db="EMBL/GenBank/DDBJ databases">
        <title>Genome public.</title>
        <authorList>
            <person name="Liu C."/>
            <person name="Sun Q."/>
        </authorList>
    </citation>
    <scope>NUCLEOTIDE SEQUENCE [LARGE SCALE GENOMIC DNA]</scope>
    <source>
        <strain evidence="5 8">426_9</strain>
    </source>
</reference>
<name>A0A3D8HFV0_9BACT</name>
<dbReference type="InterPro" id="IPR003593">
    <property type="entry name" value="AAA+_ATPase"/>
</dbReference>
<evidence type="ECO:0000313" key="5">
    <source>
        <dbReference type="EMBL" id="MBC8601530.1"/>
    </source>
</evidence>
<dbReference type="RefSeq" id="WP_115499019.1">
    <property type="nucleotide sequence ID" value="NZ_JACRTI010000012.1"/>
</dbReference>
<dbReference type="SMART" id="SM00382">
    <property type="entry name" value="AAA"/>
    <property type="match status" value="1"/>
</dbReference>
<keyword evidence="3 6" id="KW-0067">ATP-binding</keyword>
<dbReference type="PROSITE" id="PS50893">
    <property type="entry name" value="ABC_TRANSPORTER_2"/>
    <property type="match status" value="1"/>
</dbReference>
<reference evidence="6 7" key="1">
    <citation type="submission" date="2018-07" db="EMBL/GenBank/DDBJ databases">
        <title>Parabacteroides acidifaciens nov. sp., isolated from human feces.</title>
        <authorList>
            <person name="Wang Y.J."/>
        </authorList>
    </citation>
    <scope>NUCLEOTIDE SEQUENCE [LARGE SCALE GENOMIC DNA]</scope>
    <source>
        <strain evidence="6 7">426-9</strain>
    </source>
</reference>
<dbReference type="Pfam" id="PF00005">
    <property type="entry name" value="ABC_tran"/>
    <property type="match status" value="1"/>
</dbReference>
<dbReference type="Proteomes" id="UP000629596">
    <property type="component" value="Unassembled WGS sequence"/>
</dbReference>
<gene>
    <name evidence="6" type="ORF">DWU89_07475</name>
    <name evidence="5" type="ORF">H8784_07310</name>
</gene>
<sequence>MITLKEASLSYKRNNPVLDGVDLDIQPGCIYGLLGKNGEGKTTLLNILSGQLFLNKGICQVFGQNPAERNAGLLQKLFLLPEEINMPDVTAMQYVRMYAPFYPTFSDDILKACFESFEVDFSARLNKMSQGQRKKVAITLALAVHTPLLLMDEPTNGLDIPSKDVFRKLLASFTNEQQTVIISTHQVRDLESLIDAVLILDNKKVILNSPLNEIGRKLFFRLVSPEETVLFQNQTPFGLMGVGENTKGEETPVSLELLFNAATLHPEKIKSMFNR</sequence>
<dbReference type="Proteomes" id="UP000256321">
    <property type="component" value="Unassembled WGS sequence"/>
</dbReference>
<dbReference type="PANTHER" id="PTHR42939:SF1">
    <property type="entry name" value="ABC TRANSPORTER ATP-BINDING PROTEIN ALBC-RELATED"/>
    <property type="match status" value="1"/>
</dbReference>
<dbReference type="GO" id="GO:0016887">
    <property type="term" value="F:ATP hydrolysis activity"/>
    <property type="evidence" value="ECO:0007669"/>
    <property type="project" value="InterPro"/>
</dbReference>
<dbReference type="InterPro" id="IPR027417">
    <property type="entry name" value="P-loop_NTPase"/>
</dbReference>
<protein>
    <submittedName>
        <fullName evidence="6">ABC transporter ATP-binding protein</fullName>
    </submittedName>
</protein>
<evidence type="ECO:0000259" key="4">
    <source>
        <dbReference type="PROSITE" id="PS50893"/>
    </source>
</evidence>